<dbReference type="InterPro" id="IPR036049">
    <property type="entry name" value="Ribosomal_uL29_sf"/>
</dbReference>
<evidence type="ECO:0000313" key="6">
    <source>
        <dbReference type="EMBL" id="QDU81741.1"/>
    </source>
</evidence>
<dbReference type="CDD" id="cd00427">
    <property type="entry name" value="Ribosomal_L29_HIP"/>
    <property type="match status" value="1"/>
</dbReference>
<dbReference type="PANTHER" id="PTHR10916:SF0">
    <property type="entry name" value="LARGE RIBOSOMAL SUBUNIT PROTEIN UL29C"/>
    <property type="match status" value="1"/>
</dbReference>
<dbReference type="InterPro" id="IPR001854">
    <property type="entry name" value="Ribosomal_uL29"/>
</dbReference>
<evidence type="ECO:0000256" key="5">
    <source>
        <dbReference type="HAMAP-Rule" id="MF_00374"/>
    </source>
</evidence>
<dbReference type="Proteomes" id="UP000317178">
    <property type="component" value="Chromosome"/>
</dbReference>
<evidence type="ECO:0000313" key="7">
    <source>
        <dbReference type="Proteomes" id="UP000317178"/>
    </source>
</evidence>
<sequence>MSTAAELREMNEEQLNAVLTETQKELFQLRFQSTTEKLEAPSELKKMRREVARIKTIQSERLKANS</sequence>
<dbReference type="NCBIfam" id="TIGR00012">
    <property type="entry name" value="L29"/>
    <property type="match status" value="1"/>
</dbReference>
<keyword evidence="3 5" id="KW-0687">Ribonucleoprotein</keyword>
<dbReference type="Gene3D" id="1.10.287.310">
    <property type="match status" value="1"/>
</dbReference>
<evidence type="ECO:0000256" key="4">
    <source>
        <dbReference type="ARBA" id="ARBA00035204"/>
    </source>
</evidence>
<dbReference type="GO" id="GO:0003735">
    <property type="term" value="F:structural constituent of ribosome"/>
    <property type="evidence" value="ECO:0007669"/>
    <property type="project" value="InterPro"/>
</dbReference>
<dbReference type="SUPFAM" id="SSF46561">
    <property type="entry name" value="Ribosomal protein L29 (L29p)"/>
    <property type="match status" value="1"/>
</dbReference>
<evidence type="ECO:0000256" key="3">
    <source>
        <dbReference type="ARBA" id="ARBA00023274"/>
    </source>
</evidence>
<dbReference type="GO" id="GO:0006412">
    <property type="term" value="P:translation"/>
    <property type="evidence" value="ECO:0007669"/>
    <property type="project" value="UniProtKB-UniRule"/>
</dbReference>
<dbReference type="GO" id="GO:0022625">
    <property type="term" value="C:cytosolic large ribosomal subunit"/>
    <property type="evidence" value="ECO:0007669"/>
    <property type="project" value="TreeGrafter"/>
</dbReference>
<reference evidence="6 7" key="1">
    <citation type="submission" date="2019-02" db="EMBL/GenBank/DDBJ databases">
        <title>Deep-cultivation of Planctomycetes and their phenomic and genomic characterization uncovers novel biology.</title>
        <authorList>
            <person name="Wiegand S."/>
            <person name="Jogler M."/>
            <person name="Boedeker C."/>
            <person name="Pinto D."/>
            <person name="Vollmers J."/>
            <person name="Rivas-Marin E."/>
            <person name="Kohn T."/>
            <person name="Peeters S.H."/>
            <person name="Heuer A."/>
            <person name="Rast P."/>
            <person name="Oberbeckmann S."/>
            <person name="Bunk B."/>
            <person name="Jeske O."/>
            <person name="Meyerdierks A."/>
            <person name="Storesund J.E."/>
            <person name="Kallscheuer N."/>
            <person name="Luecker S."/>
            <person name="Lage O.M."/>
            <person name="Pohl T."/>
            <person name="Merkel B.J."/>
            <person name="Hornburger P."/>
            <person name="Mueller R.-W."/>
            <person name="Bruemmer F."/>
            <person name="Labrenz M."/>
            <person name="Spormann A.M."/>
            <person name="Op den Camp H."/>
            <person name="Overmann J."/>
            <person name="Amann R."/>
            <person name="Jetten M.S.M."/>
            <person name="Mascher T."/>
            <person name="Medema M.H."/>
            <person name="Devos D.P."/>
            <person name="Kaster A.-K."/>
            <person name="Ovreas L."/>
            <person name="Rohde M."/>
            <person name="Galperin M.Y."/>
            <person name="Jogler C."/>
        </authorList>
    </citation>
    <scope>NUCLEOTIDE SEQUENCE [LARGE SCALE GENOMIC DNA]</scope>
    <source>
        <strain evidence="6 7">Pla110</strain>
    </source>
</reference>
<dbReference type="Pfam" id="PF00831">
    <property type="entry name" value="Ribosomal_L29"/>
    <property type="match status" value="1"/>
</dbReference>
<keyword evidence="2 5" id="KW-0689">Ribosomal protein</keyword>
<dbReference type="PANTHER" id="PTHR10916">
    <property type="entry name" value="60S RIBOSOMAL PROTEIN L35/50S RIBOSOMAL PROTEIN L29"/>
    <property type="match status" value="1"/>
</dbReference>
<dbReference type="RefSeq" id="WP_144997341.1">
    <property type="nucleotide sequence ID" value="NZ_CP036281.1"/>
</dbReference>
<dbReference type="InterPro" id="IPR050063">
    <property type="entry name" value="Ribosomal_protein_uL29"/>
</dbReference>
<accession>A0A518CR88</accession>
<dbReference type="AlphaFoldDB" id="A0A518CR88"/>
<dbReference type="OrthoDB" id="9815192at2"/>
<organism evidence="6 7">
    <name type="scientific">Polystyrenella longa</name>
    <dbReference type="NCBI Taxonomy" id="2528007"/>
    <lineage>
        <taxon>Bacteria</taxon>
        <taxon>Pseudomonadati</taxon>
        <taxon>Planctomycetota</taxon>
        <taxon>Planctomycetia</taxon>
        <taxon>Planctomycetales</taxon>
        <taxon>Planctomycetaceae</taxon>
        <taxon>Polystyrenella</taxon>
    </lineage>
</organism>
<proteinExistence type="inferred from homology"/>
<protein>
    <recommendedName>
        <fullName evidence="4 5">Large ribosomal subunit protein uL29</fullName>
    </recommendedName>
</protein>
<dbReference type="HAMAP" id="MF_00374">
    <property type="entry name" value="Ribosomal_uL29"/>
    <property type="match status" value="1"/>
</dbReference>
<gene>
    <name evidence="5 6" type="primary">rpmC</name>
    <name evidence="6" type="ORF">Pla110_34860</name>
</gene>
<dbReference type="EMBL" id="CP036281">
    <property type="protein sequence ID" value="QDU81741.1"/>
    <property type="molecule type" value="Genomic_DNA"/>
</dbReference>
<dbReference type="KEGG" id="plon:Pla110_34860"/>
<keyword evidence="7" id="KW-1185">Reference proteome</keyword>
<evidence type="ECO:0000256" key="2">
    <source>
        <dbReference type="ARBA" id="ARBA00022980"/>
    </source>
</evidence>
<name>A0A518CR88_9PLAN</name>
<comment type="similarity">
    <text evidence="1 5">Belongs to the universal ribosomal protein uL29 family.</text>
</comment>
<dbReference type="FunFam" id="1.10.287.310:FF:000001">
    <property type="entry name" value="50S ribosomal protein L29"/>
    <property type="match status" value="1"/>
</dbReference>
<evidence type="ECO:0000256" key="1">
    <source>
        <dbReference type="ARBA" id="ARBA00009254"/>
    </source>
</evidence>